<evidence type="ECO:0000256" key="1">
    <source>
        <dbReference type="SAM" id="MobiDB-lite"/>
    </source>
</evidence>
<dbReference type="EMBL" id="JANPWB010000015">
    <property type="protein sequence ID" value="KAJ1091316.1"/>
    <property type="molecule type" value="Genomic_DNA"/>
</dbReference>
<evidence type="ECO:0000313" key="3">
    <source>
        <dbReference type="Proteomes" id="UP001066276"/>
    </source>
</evidence>
<feature type="compositionally biased region" description="Polar residues" evidence="1">
    <location>
        <begin position="101"/>
        <end position="125"/>
    </location>
</feature>
<gene>
    <name evidence="2" type="ORF">NDU88_004443</name>
</gene>
<keyword evidence="3" id="KW-1185">Reference proteome</keyword>
<sequence>MLACPPGIQNTEVTEAPAACRGAEGHTPRPQFASLLGPLTAGSASCAHCCRCLATVTRVSRHSPLAAWYFSTGASRAGLTFLAQRASFSFTAHRPGGHATNVRNTSLPPSSCQDRVSGTTAAQTGHHQANAADAHFWMLRSPRAYYPLCSVRRWLGGESLFLVPRSAWQA</sequence>
<comment type="caution">
    <text evidence="2">The sequence shown here is derived from an EMBL/GenBank/DDBJ whole genome shotgun (WGS) entry which is preliminary data.</text>
</comment>
<organism evidence="2 3">
    <name type="scientific">Pleurodeles waltl</name>
    <name type="common">Iberian ribbed newt</name>
    <dbReference type="NCBI Taxonomy" id="8319"/>
    <lineage>
        <taxon>Eukaryota</taxon>
        <taxon>Metazoa</taxon>
        <taxon>Chordata</taxon>
        <taxon>Craniata</taxon>
        <taxon>Vertebrata</taxon>
        <taxon>Euteleostomi</taxon>
        <taxon>Amphibia</taxon>
        <taxon>Batrachia</taxon>
        <taxon>Caudata</taxon>
        <taxon>Salamandroidea</taxon>
        <taxon>Salamandridae</taxon>
        <taxon>Pleurodelinae</taxon>
        <taxon>Pleurodeles</taxon>
    </lineage>
</organism>
<dbReference type="AlphaFoldDB" id="A0AAV7LIK4"/>
<accession>A0AAV7LIK4</accession>
<reference evidence="2" key="1">
    <citation type="journal article" date="2022" name="bioRxiv">
        <title>Sequencing and chromosome-scale assembly of the giantPleurodeles waltlgenome.</title>
        <authorList>
            <person name="Brown T."/>
            <person name="Elewa A."/>
            <person name="Iarovenko S."/>
            <person name="Subramanian E."/>
            <person name="Araus A.J."/>
            <person name="Petzold A."/>
            <person name="Susuki M."/>
            <person name="Suzuki K.-i.T."/>
            <person name="Hayashi T."/>
            <person name="Toyoda A."/>
            <person name="Oliveira C."/>
            <person name="Osipova E."/>
            <person name="Leigh N.D."/>
            <person name="Simon A."/>
            <person name="Yun M.H."/>
        </authorList>
    </citation>
    <scope>NUCLEOTIDE SEQUENCE</scope>
    <source>
        <strain evidence="2">20211129_DDA</strain>
        <tissue evidence="2">Liver</tissue>
    </source>
</reference>
<feature type="region of interest" description="Disordered" evidence="1">
    <location>
        <begin position="99"/>
        <end position="125"/>
    </location>
</feature>
<name>A0AAV7LIK4_PLEWA</name>
<evidence type="ECO:0000313" key="2">
    <source>
        <dbReference type="EMBL" id="KAJ1091316.1"/>
    </source>
</evidence>
<proteinExistence type="predicted"/>
<protein>
    <submittedName>
        <fullName evidence="2">Uncharacterized protein</fullName>
    </submittedName>
</protein>
<dbReference type="Proteomes" id="UP001066276">
    <property type="component" value="Chromosome 11"/>
</dbReference>